<proteinExistence type="predicted"/>
<gene>
    <name evidence="1" type="ORF">POPTR_003G021900v4</name>
</gene>
<sequence length="392" mass="45391">MVQYKHLAVEETEEELQREIDELYRQQRHITERLRDPRGLRRGGLSSAAAAAPRNFVANGARPRGFVRPADRNNAEDQPPAKRRLLSSVVKVEEDGESVEDSATEEDAKNEQMGEDGNVGPATGIRGDGKPFKLQQSGWSRRDFDLRAVKRCVLCAFIFLPRALPKNQDPRLVSRNKRMLGQLLGTLEKFRKEDMKISGTEAFIQRSNALQRAEQKAHEERERLRQQECEQIAEQRRRDLTLRARITVKAEEKKLELLFLRWNDHHKKLSNFIRTKAEPPIYYLPKQPLEKDATLLDQQREQVTFLEWKAGRRDELSEYQKQIGDQQLSYVEKELERWQNAGERAMMLEHGPKTRKIPGGSNNKEDDDVEDINVGEDDVMDDVLEVDDLQEG</sequence>
<comment type="caution">
    <text evidence="1">The sequence shown here is derived from an EMBL/GenBank/DDBJ whole genome shotgun (WGS) entry which is preliminary data.</text>
</comment>
<reference evidence="1 2" key="1">
    <citation type="journal article" date="2006" name="Science">
        <title>The genome of black cottonwood, Populus trichocarpa (Torr. &amp; Gray).</title>
        <authorList>
            <person name="Tuskan G.A."/>
            <person name="Difazio S."/>
            <person name="Jansson S."/>
            <person name="Bohlmann J."/>
            <person name="Grigoriev I."/>
            <person name="Hellsten U."/>
            <person name="Putnam N."/>
            <person name="Ralph S."/>
            <person name="Rombauts S."/>
            <person name="Salamov A."/>
            <person name="Schein J."/>
            <person name="Sterck L."/>
            <person name="Aerts A."/>
            <person name="Bhalerao R.R."/>
            <person name="Bhalerao R.P."/>
            <person name="Blaudez D."/>
            <person name="Boerjan W."/>
            <person name="Brun A."/>
            <person name="Brunner A."/>
            <person name="Busov V."/>
            <person name="Campbell M."/>
            <person name="Carlson J."/>
            <person name="Chalot M."/>
            <person name="Chapman J."/>
            <person name="Chen G.L."/>
            <person name="Cooper D."/>
            <person name="Coutinho P.M."/>
            <person name="Couturier J."/>
            <person name="Covert S."/>
            <person name="Cronk Q."/>
            <person name="Cunningham R."/>
            <person name="Davis J."/>
            <person name="Degroeve S."/>
            <person name="Dejardin A."/>
            <person name="Depamphilis C."/>
            <person name="Detter J."/>
            <person name="Dirks B."/>
            <person name="Dubchak I."/>
            <person name="Duplessis S."/>
            <person name="Ehlting J."/>
            <person name="Ellis B."/>
            <person name="Gendler K."/>
            <person name="Goodstein D."/>
            <person name="Gribskov M."/>
            <person name="Grimwood J."/>
            <person name="Groover A."/>
            <person name="Gunter L."/>
            <person name="Hamberger B."/>
            <person name="Heinze B."/>
            <person name="Helariutta Y."/>
            <person name="Henrissat B."/>
            <person name="Holligan D."/>
            <person name="Holt R."/>
            <person name="Huang W."/>
            <person name="Islam-Faridi N."/>
            <person name="Jones S."/>
            <person name="Jones-Rhoades M."/>
            <person name="Jorgensen R."/>
            <person name="Joshi C."/>
            <person name="Kangasjarvi J."/>
            <person name="Karlsson J."/>
            <person name="Kelleher C."/>
            <person name="Kirkpatrick R."/>
            <person name="Kirst M."/>
            <person name="Kohler A."/>
            <person name="Kalluri U."/>
            <person name="Larimer F."/>
            <person name="Leebens-Mack J."/>
            <person name="Leple J.C."/>
            <person name="Locascio P."/>
            <person name="Lou Y."/>
            <person name="Lucas S."/>
            <person name="Martin F."/>
            <person name="Montanini B."/>
            <person name="Napoli C."/>
            <person name="Nelson D.R."/>
            <person name="Nelson C."/>
            <person name="Nieminen K."/>
            <person name="Nilsson O."/>
            <person name="Pereda V."/>
            <person name="Peter G."/>
            <person name="Philippe R."/>
            <person name="Pilate G."/>
            <person name="Poliakov A."/>
            <person name="Razumovskaya J."/>
            <person name="Richardson P."/>
            <person name="Rinaldi C."/>
            <person name="Ritland K."/>
            <person name="Rouze P."/>
            <person name="Ryaboy D."/>
            <person name="Schmutz J."/>
            <person name="Schrader J."/>
            <person name="Segerman B."/>
            <person name="Shin H."/>
            <person name="Siddiqui A."/>
            <person name="Sterky F."/>
            <person name="Terry A."/>
            <person name="Tsai C.J."/>
            <person name="Uberbacher E."/>
            <person name="Unneberg P."/>
            <person name="Vahala J."/>
            <person name="Wall K."/>
            <person name="Wessler S."/>
            <person name="Yang G."/>
            <person name="Yin T."/>
            <person name="Douglas C."/>
            <person name="Marra M."/>
            <person name="Sandberg G."/>
            <person name="Van de Peer Y."/>
            <person name="Rokhsar D."/>
        </authorList>
    </citation>
    <scope>NUCLEOTIDE SEQUENCE [LARGE SCALE GENOMIC DNA]</scope>
    <source>
        <strain evidence="2">cv. Nisqually</strain>
    </source>
</reference>
<keyword evidence="2" id="KW-1185">Reference proteome</keyword>
<evidence type="ECO:0000313" key="1">
    <source>
        <dbReference type="EMBL" id="KAI9397284.1"/>
    </source>
</evidence>
<evidence type="ECO:0000313" key="2">
    <source>
        <dbReference type="Proteomes" id="UP000006729"/>
    </source>
</evidence>
<organism evidence="1 2">
    <name type="scientific">Populus trichocarpa</name>
    <name type="common">Western balsam poplar</name>
    <name type="synonym">Populus balsamifera subsp. trichocarpa</name>
    <dbReference type="NCBI Taxonomy" id="3694"/>
    <lineage>
        <taxon>Eukaryota</taxon>
        <taxon>Viridiplantae</taxon>
        <taxon>Streptophyta</taxon>
        <taxon>Embryophyta</taxon>
        <taxon>Tracheophyta</taxon>
        <taxon>Spermatophyta</taxon>
        <taxon>Magnoliopsida</taxon>
        <taxon>eudicotyledons</taxon>
        <taxon>Gunneridae</taxon>
        <taxon>Pentapetalae</taxon>
        <taxon>rosids</taxon>
        <taxon>fabids</taxon>
        <taxon>Malpighiales</taxon>
        <taxon>Salicaceae</taxon>
        <taxon>Saliceae</taxon>
        <taxon>Populus</taxon>
    </lineage>
</organism>
<dbReference type="Proteomes" id="UP000006729">
    <property type="component" value="Chromosome 3"/>
</dbReference>
<accession>A0ACC0T6W0</accession>
<protein>
    <submittedName>
        <fullName evidence="1">Uncharacterized protein</fullName>
    </submittedName>
</protein>
<dbReference type="EMBL" id="CM009292">
    <property type="protein sequence ID" value="KAI9397284.1"/>
    <property type="molecule type" value="Genomic_DNA"/>
</dbReference>
<name>A0ACC0T6W0_POPTR</name>